<feature type="compositionally biased region" description="Basic and acidic residues" evidence="26">
    <location>
        <begin position="1"/>
        <end position="11"/>
    </location>
</feature>
<keyword evidence="13 24" id="KW-0863">Zinc-finger</keyword>
<dbReference type="STRING" id="983967.A0A1E4SXV9"/>
<dbReference type="GO" id="GO:0050660">
    <property type="term" value="F:flavin adenine dinucleotide binding"/>
    <property type="evidence" value="ECO:0007669"/>
    <property type="project" value="UniProtKB-UniRule"/>
</dbReference>
<keyword evidence="18" id="KW-0539">Nucleus</keyword>
<dbReference type="EMBL" id="KV453857">
    <property type="protein sequence ID" value="ODV84316.1"/>
    <property type="molecule type" value="Genomic_DNA"/>
</dbReference>
<comment type="catalytic activity">
    <reaction evidence="22">
        <text>a 5,6-dihydrouridine in mRNA + NADP(+) = a uridine in mRNA + NADPH + H(+)</text>
        <dbReference type="Rhea" id="RHEA:69855"/>
        <dbReference type="Rhea" id="RHEA-COMP:14658"/>
        <dbReference type="Rhea" id="RHEA-COMP:17789"/>
        <dbReference type="ChEBI" id="CHEBI:15378"/>
        <dbReference type="ChEBI" id="CHEBI:57783"/>
        <dbReference type="ChEBI" id="CHEBI:58349"/>
        <dbReference type="ChEBI" id="CHEBI:65315"/>
        <dbReference type="ChEBI" id="CHEBI:74443"/>
    </reaction>
    <physiologicalReaction direction="right-to-left" evidence="22">
        <dbReference type="Rhea" id="RHEA:69857"/>
    </physiologicalReaction>
</comment>
<comment type="function">
    <text evidence="19">Catalyzes the synthesis of dihydrouridine, a modified base found in the D-loop of most tRNAs. Specifically modifies U47 in cytoplasmic tRNAs. Catalyzes the synthesis of dihydrouridine in some mRNAs, thereby affecting their translation.</text>
</comment>
<dbReference type="PANTHER" id="PTHR45846">
    <property type="entry name" value="TRNA-DIHYDROURIDINE(47) SYNTHASE [NAD(P)(+)]-LIKE"/>
    <property type="match status" value="1"/>
</dbReference>
<protein>
    <recommendedName>
        <fullName evidence="5 25">tRNA-dihydrouridine(47) synthase [NAD(P)(+)]</fullName>
        <ecNumber evidence="4 25">1.3.1.89</ecNumber>
    </recommendedName>
    <alternativeName>
        <fullName evidence="25">tRNA-dihydrouridine synthase 3</fullName>
    </alternativeName>
</protein>
<reference evidence="29" key="1">
    <citation type="submission" date="2016-04" db="EMBL/GenBank/DDBJ databases">
        <title>Comparative genomics of biotechnologically important yeasts.</title>
        <authorList>
            <consortium name="DOE Joint Genome Institute"/>
            <person name="Riley R."/>
            <person name="Haridas S."/>
            <person name="Wolfe K.H."/>
            <person name="Lopes M.R."/>
            <person name="Hittinger C.T."/>
            <person name="Goker M."/>
            <person name="Salamov A."/>
            <person name="Wisecaver J."/>
            <person name="Long T.M."/>
            <person name="Aerts A.L."/>
            <person name="Barry K."/>
            <person name="Choi C."/>
            <person name="Clum A."/>
            <person name="Coughlan A.Y."/>
            <person name="Deshpande S."/>
            <person name="Douglass A.P."/>
            <person name="Hanson S.J."/>
            <person name="Klenk H.-P."/>
            <person name="Labutti K."/>
            <person name="Lapidus A."/>
            <person name="Lindquist E."/>
            <person name="Lipzen A."/>
            <person name="Meier-Kolthoff J.P."/>
            <person name="Ohm R.A."/>
            <person name="Otillar R.P."/>
            <person name="Pangilinan J."/>
            <person name="Peng Y."/>
            <person name="Rokas A."/>
            <person name="Rosa C.A."/>
            <person name="Scheuner C."/>
            <person name="Sibirny A.A."/>
            <person name="Slot J.C."/>
            <person name="Stielow J.B."/>
            <person name="Sun H."/>
            <person name="Kurtzman C.P."/>
            <person name="Blackwell M."/>
            <person name="Grigoriev I.V."/>
            <person name="Jeffries T.W."/>
        </authorList>
    </citation>
    <scope>NUCLEOTIDE SEQUENCE [LARGE SCALE GENOMIC DNA]</scope>
    <source>
        <strain evidence="29">NRRL YB-2248</strain>
    </source>
</reference>
<evidence type="ECO:0000256" key="10">
    <source>
        <dbReference type="ARBA" id="ARBA00022694"/>
    </source>
</evidence>
<dbReference type="CDD" id="cd02801">
    <property type="entry name" value="DUS_like_FMN"/>
    <property type="match status" value="1"/>
</dbReference>
<evidence type="ECO:0000256" key="25">
    <source>
        <dbReference type="RuleBase" id="RU291113"/>
    </source>
</evidence>
<dbReference type="PANTHER" id="PTHR45846:SF1">
    <property type="entry name" value="TRNA-DIHYDROURIDINE(47) SYNTHASE [NAD(P)(+)]-LIKE"/>
    <property type="match status" value="1"/>
</dbReference>
<dbReference type="GO" id="GO:0106414">
    <property type="term" value="F:mRNA dihydrouridine synthase activity"/>
    <property type="evidence" value="ECO:0007669"/>
    <property type="project" value="RHEA"/>
</dbReference>
<comment type="cofactor">
    <cofactor evidence="1 25">
        <name>FMN</name>
        <dbReference type="ChEBI" id="CHEBI:58210"/>
    </cofactor>
</comment>
<evidence type="ECO:0000256" key="26">
    <source>
        <dbReference type="SAM" id="MobiDB-lite"/>
    </source>
</evidence>
<keyword evidence="11 24" id="KW-0479">Metal-binding</keyword>
<feature type="compositionally biased region" description="Gly residues" evidence="26">
    <location>
        <begin position="72"/>
        <end position="83"/>
    </location>
</feature>
<keyword evidence="14 24" id="KW-0862">Zinc</keyword>
<dbReference type="GO" id="GO:0008270">
    <property type="term" value="F:zinc ion binding"/>
    <property type="evidence" value="ECO:0007669"/>
    <property type="project" value="UniProtKB-KW"/>
</dbReference>
<comment type="catalytic activity">
    <reaction evidence="20">
        <text>5,6-dihydrouridine(47) in tRNA + NAD(+) = uridine(47) in tRNA + NADH + H(+)</text>
        <dbReference type="Rhea" id="RHEA:53364"/>
        <dbReference type="Rhea" id="RHEA-COMP:13539"/>
        <dbReference type="Rhea" id="RHEA-COMP:13540"/>
        <dbReference type="ChEBI" id="CHEBI:15378"/>
        <dbReference type="ChEBI" id="CHEBI:57540"/>
        <dbReference type="ChEBI" id="CHEBI:57945"/>
        <dbReference type="ChEBI" id="CHEBI:65315"/>
        <dbReference type="ChEBI" id="CHEBI:74443"/>
        <dbReference type="EC" id="1.3.1.89"/>
    </reaction>
    <physiologicalReaction direction="right-to-left" evidence="20">
        <dbReference type="Rhea" id="RHEA:53366"/>
    </physiologicalReaction>
</comment>
<dbReference type="FunFam" id="3.20.20.70:FF:000145">
    <property type="entry name" value="tRNA-dihydrouridine(47) synthase [NAD(P)(+)]"/>
    <property type="match status" value="1"/>
</dbReference>
<feature type="compositionally biased region" description="Basic residues" evidence="26">
    <location>
        <begin position="85"/>
        <end position="96"/>
    </location>
</feature>
<dbReference type="PROSITE" id="PS01136">
    <property type="entry name" value="UPF0034"/>
    <property type="match status" value="1"/>
</dbReference>
<keyword evidence="12" id="KW-0677">Repeat</keyword>
<dbReference type="AlphaFoldDB" id="A0A1E4SXV9"/>
<keyword evidence="17 25" id="KW-0520">NAD</keyword>
<dbReference type="Pfam" id="PF25585">
    <property type="entry name" value="zf-CCCH_DUS3L"/>
    <property type="match status" value="2"/>
</dbReference>
<dbReference type="GO" id="GO:0005737">
    <property type="term" value="C:cytoplasm"/>
    <property type="evidence" value="ECO:0007669"/>
    <property type="project" value="UniProtKB-SubCell"/>
</dbReference>
<keyword evidence="8 25" id="KW-0288">FMN</keyword>
<evidence type="ECO:0000256" key="2">
    <source>
        <dbReference type="ARBA" id="ARBA00004123"/>
    </source>
</evidence>
<keyword evidence="29" id="KW-1185">Reference proteome</keyword>
<accession>A0A1E4SXV9</accession>
<feature type="region of interest" description="Disordered" evidence="26">
    <location>
        <begin position="1"/>
        <end position="102"/>
    </location>
</feature>
<evidence type="ECO:0000256" key="19">
    <source>
        <dbReference type="ARBA" id="ARBA00045934"/>
    </source>
</evidence>
<comment type="catalytic activity">
    <reaction evidence="21">
        <text>a 5,6-dihydrouridine in mRNA + NAD(+) = a uridine in mRNA + NADH + H(+)</text>
        <dbReference type="Rhea" id="RHEA:69851"/>
        <dbReference type="Rhea" id="RHEA-COMP:14658"/>
        <dbReference type="Rhea" id="RHEA-COMP:17789"/>
        <dbReference type="ChEBI" id="CHEBI:15378"/>
        <dbReference type="ChEBI" id="CHEBI:57540"/>
        <dbReference type="ChEBI" id="CHEBI:57945"/>
        <dbReference type="ChEBI" id="CHEBI:65315"/>
        <dbReference type="ChEBI" id="CHEBI:74443"/>
    </reaction>
    <physiologicalReaction direction="right-to-left" evidence="21">
        <dbReference type="Rhea" id="RHEA:69853"/>
    </physiologicalReaction>
</comment>
<evidence type="ECO:0000256" key="7">
    <source>
        <dbReference type="ARBA" id="ARBA00022630"/>
    </source>
</evidence>
<gene>
    <name evidence="28" type="ORF">CANARDRAFT_29197</name>
</gene>
<dbReference type="GO" id="GO:0005634">
    <property type="term" value="C:nucleus"/>
    <property type="evidence" value="ECO:0007669"/>
    <property type="project" value="UniProtKB-SubCell"/>
</dbReference>
<dbReference type="Proteomes" id="UP000094801">
    <property type="component" value="Unassembled WGS sequence"/>
</dbReference>
<evidence type="ECO:0000256" key="18">
    <source>
        <dbReference type="ARBA" id="ARBA00023242"/>
    </source>
</evidence>
<evidence type="ECO:0000256" key="3">
    <source>
        <dbReference type="ARBA" id="ARBA00004496"/>
    </source>
</evidence>
<evidence type="ECO:0000256" key="22">
    <source>
        <dbReference type="ARBA" id="ARBA00049447"/>
    </source>
</evidence>
<dbReference type="SUPFAM" id="SSF51395">
    <property type="entry name" value="FMN-linked oxidoreductases"/>
    <property type="match status" value="1"/>
</dbReference>
<comment type="catalytic activity">
    <reaction evidence="23">
        <text>5,6-dihydrouridine(47) in tRNA + NADP(+) = uridine(47) in tRNA + NADPH + H(+)</text>
        <dbReference type="Rhea" id="RHEA:53360"/>
        <dbReference type="Rhea" id="RHEA-COMP:13539"/>
        <dbReference type="Rhea" id="RHEA-COMP:13540"/>
        <dbReference type="ChEBI" id="CHEBI:15378"/>
        <dbReference type="ChEBI" id="CHEBI:57783"/>
        <dbReference type="ChEBI" id="CHEBI:58349"/>
        <dbReference type="ChEBI" id="CHEBI:65315"/>
        <dbReference type="ChEBI" id="CHEBI:74443"/>
        <dbReference type="EC" id="1.3.1.89"/>
    </reaction>
    <physiologicalReaction direction="right-to-left" evidence="23">
        <dbReference type="Rhea" id="RHEA:53362"/>
    </physiologicalReaction>
</comment>
<feature type="compositionally biased region" description="Polar residues" evidence="26">
    <location>
        <begin position="16"/>
        <end position="28"/>
    </location>
</feature>
<dbReference type="InterPro" id="IPR018517">
    <property type="entry name" value="tRNA_hU_synthase_CS"/>
</dbReference>
<feature type="zinc finger region" description="C3H1-type" evidence="24">
    <location>
        <begin position="106"/>
        <end position="138"/>
    </location>
</feature>
<keyword evidence="16 25" id="KW-0560">Oxidoreductase</keyword>
<evidence type="ECO:0000256" key="14">
    <source>
        <dbReference type="ARBA" id="ARBA00022833"/>
    </source>
</evidence>
<keyword evidence="6" id="KW-0963">Cytoplasm</keyword>
<evidence type="ECO:0000256" key="4">
    <source>
        <dbReference type="ARBA" id="ARBA00012376"/>
    </source>
</evidence>
<evidence type="ECO:0000256" key="6">
    <source>
        <dbReference type="ARBA" id="ARBA00022490"/>
    </source>
</evidence>
<evidence type="ECO:0000256" key="23">
    <source>
        <dbReference type="ARBA" id="ARBA00049513"/>
    </source>
</evidence>
<evidence type="ECO:0000256" key="5">
    <source>
        <dbReference type="ARBA" id="ARBA00022143"/>
    </source>
</evidence>
<evidence type="ECO:0000256" key="20">
    <source>
        <dbReference type="ARBA" id="ARBA00048266"/>
    </source>
</evidence>
<evidence type="ECO:0000256" key="17">
    <source>
        <dbReference type="ARBA" id="ARBA00023027"/>
    </source>
</evidence>
<evidence type="ECO:0000256" key="15">
    <source>
        <dbReference type="ARBA" id="ARBA00022857"/>
    </source>
</evidence>
<evidence type="ECO:0000259" key="27">
    <source>
        <dbReference type="PROSITE" id="PS50103"/>
    </source>
</evidence>
<dbReference type="EC" id="1.3.1.89" evidence="4 25"/>
<evidence type="ECO:0000256" key="1">
    <source>
        <dbReference type="ARBA" id="ARBA00001917"/>
    </source>
</evidence>
<evidence type="ECO:0000256" key="21">
    <source>
        <dbReference type="ARBA" id="ARBA00048342"/>
    </source>
</evidence>
<dbReference type="GO" id="GO:0102265">
    <property type="term" value="F:tRNA-dihydrouridine47 synthase activity"/>
    <property type="evidence" value="ECO:0007669"/>
    <property type="project" value="UniProtKB-EC"/>
</dbReference>
<feature type="domain" description="C3H1-type" evidence="27">
    <location>
        <begin position="106"/>
        <end position="138"/>
    </location>
</feature>
<proteinExistence type="inferred from homology"/>
<keyword evidence="15 25" id="KW-0521">NADP</keyword>
<keyword evidence="9" id="KW-0507">mRNA processing</keyword>
<evidence type="ECO:0000313" key="28">
    <source>
        <dbReference type="EMBL" id="ODV84316.1"/>
    </source>
</evidence>
<organism evidence="28 29">
    <name type="scientific">[Candida] arabinofermentans NRRL YB-2248</name>
    <dbReference type="NCBI Taxonomy" id="983967"/>
    <lineage>
        <taxon>Eukaryota</taxon>
        <taxon>Fungi</taxon>
        <taxon>Dikarya</taxon>
        <taxon>Ascomycota</taxon>
        <taxon>Saccharomycotina</taxon>
        <taxon>Pichiomycetes</taxon>
        <taxon>Pichiales</taxon>
        <taxon>Pichiaceae</taxon>
        <taxon>Ogataea</taxon>
        <taxon>Ogataea/Candida clade</taxon>
    </lineage>
</organism>
<evidence type="ECO:0000256" key="16">
    <source>
        <dbReference type="ARBA" id="ARBA00023002"/>
    </source>
</evidence>
<dbReference type="Pfam" id="PF01207">
    <property type="entry name" value="Dus"/>
    <property type="match status" value="1"/>
</dbReference>
<evidence type="ECO:0000256" key="12">
    <source>
        <dbReference type="ARBA" id="ARBA00022737"/>
    </source>
</evidence>
<keyword evidence="10 25" id="KW-0819">tRNA processing</keyword>
<evidence type="ECO:0000256" key="24">
    <source>
        <dbReference type="PROSITE-ProRule" id="PRU00723"/>
    </source>
</evidence>
<evidence type="ECO:0000256" key="8">
    <source>
        <dbReference type="ARBA" id="ARBA00022643"/>
    </source>
</evidence>
<sequence length="643" mass="72554">MTDESNKRPAEEAGVEQQQPSKQPQLNAIIQEDKDRSTKGIAPIKSEYIISTTFTESYNDDEAESSKRDTGDGNGDNGNGDSGKGGKKNNKKRGQNKKRELKQAHETIRLCPSVIDPTNPNSICKFGVEQCRYSHNIEDYLINKPIDLDGICPVFEAIGYCPAGLKCRWLSSHYIKETNTLIVKEGVEKIQHLGEINWIPPQIKNQLQRKKFPLLLSDAVIKFIDSGVIKNDEDKITTNDEISEIEKRKLNASTYIEAPYKSCEKKKLNLKNAKIVSPLTTVGNSPFRRLMKTLGADVTYSEMAFGLPLIQGSNSEWALPKAHESEYPGFGIQLATAKHWQAAKAADIIQQLCPKVSELNLNCGCPIDLLYRKGEGSALMENPARLLRILKSMNYSSSDIPITLKIRMGVKDDKPLAENLVDRVLKSGDVAAITLHGRSRQQRYTKEANWSYISKIGSIVHEFNENQKEDKDSYDKDPVYLIGNGDCYTHEDWYSATSNEGIDSVMVARGALIKPWIFEEIESQQYLDKSATERLSILETYSKFALQHWGSDEFGINSARRFMCEFISFTHRYIPVGLLERLPPKLNERPPLYKGRNELETLLASTDYKDWIKITEMFLGKASDGFSFMPKHKSNSFEPAPKS</sequence>
<evidence type="ECO:0000313" key="29">
    <source>
        <dbReference type="Proteomes" id="UP000094801"/>
    </source>
</evidence>
<keyword evidence="7 25" id="KW-0285">Flavoprotein</keyword>
<dbReference type="OrthoDB" id="259935at2759"/>
<evidence type="ECO:0000256" key="9">
    <source>
        <dbReference type="ARBA" id="ARBA00022664"/>
    </source>
</evidence>
<dbReference type="GO" id="GO:0006397">
    <property type="term" value="P:mRNA processing"/>
    <property type="evidence" value="ECO:0007669"/>
    <property type="project" value="UniProtKB-KW"/>
</dbReference>
<dbReference type="GO" id="GO:0003723">
    <property type="term" value="F:RNA binding"/>
    <property type="evidence" value="ECO:0007669"/>
    <property type="project" value="TreeGrafter"/>
</dbReference>
<dbReference type="InterPro" id="IPR035587">
    <property type="entry name" value="DUS-like_FMN-bd"/>
</dbReference>
<dbReference type="PROSITE" id="PS50103">
    <property type="entry name" value="ZF_C3H1"/>
    <property type="match status" value="1"/>
</dbReference>
<evidence type="ECO:0000256" key="11">
    <source>
        <dbReference type="ARBA" id="ARBA00022723"/>
    </source>
</evidence>
<dbReference type="InterPro" id="IPR000571">
    <property type="entry name" value="Znf_CCCH"/>
</dbReference>
<comment type="subcellular location">
    <subcellularLocation>
        <location evidence="3">Cytoplasm</location>
    </subcellularLocation>
    <subcellularLocation>
        <location evidence="2">Nucleus</location>
    </subcellularLocation>
</comment>
<dbReference type="InterPro" id="IPR013785">
    <property type="entry name" value="Aldolase_TIM"/>
</dbReference>
<name>A0A1E4SXV9_9ASCO</name>
<dbReference type="Gene3D" id="3.20.20.70">
    <property type="entry name" value="Aldolase class I"/>
    <property type="match status" value="1"/>
</dbReference>
<comment type="similarity">
    <text evidence="25">Belongs to the dus family. Dus3 subfamily.</text>
</comment>
<evidence type="ECO:0000256" key="13">
    <source>
        <dbReference type="ARBA" id="ARBA00022771"/>
    </source>
</evidence>